<reference evidence="2" key="1">
    <citation type="submission" date="2016-07" db="EMBL/GenBank/DDBJ databases">
        <authorList>
            <person name="Florea S."/>
            <person name="Webb J.S."/>
            <person name="Jaromczyk J."/>
            <person name="Schardl C.L."/>
        </authorList>
    </citation>
    <scope>NUCLEOTIDE SEQUENCE [LARGE SCALE GENOMIC DNA]</scope>
</reference>
<dbReference type="KEGG" id="vg:29080394"/>
<accession>A0A1B3AYI1</accession>
<gene>
    <name evidence="1" type="primary">130</name>
    <name evidence="1" type="ORF">SEA_BANTAM_130</name>
</gene>
<dbReference type="RefSeq" id="YP_009287598.1">
    <property type="nucleotide sequence ID" value="NC_031074.1"/>
</dbReference>
<sequence>MRRLICAVLVAAGLLLTAGCGSDRPGYSHTFETGTTGTYAPSRVPSDLVVDGFRAGRVIETVTEKAGYSVHNTTGRVIFPKGPRQLSPGVYIVEGRSSSTPGQWYSCSQWCPNASSPYAIGSGLVLAGEGDLLSVNNDVDLIVLQDVVLREIATQ</sequence>
<organism evidence="1 2">
    <name type="scientific">Gordonia phage Bantam</name>
    <dbReference type="NCBI Taxonomy" id="1887641"/>
    <lineage>
        <taxon>Viruses</taxon>
        <taxon>Duplodnaviria</taxon>
        <taxon>Heunggongvirae</taxon>
        <taxon>Uroviricota</taxon>
        <taxon>Caudoviricetes</taxon>
        <taxon>Bantamvirus</taxon>
        <taxon>Bantamvirus bantam</taxon>
    </lineage>
</organism>
<dbReference type="Proteomes" id="UP000202170">
    <property type="component" value="Segment"/>
</dbReference>
<dbReference type="PROSITE" id="PS51257">
    <property type="entry name" value="PROKAR_LIPOPROTEIN"/>
    <property type="match status" value="1"/>
</dbReference>
<dbReference type="GeneID" id="29080394"/>
<protein>
    <recommendedName>
        <fullName evidence="3">Lipoprotein</fullName>
    </recommendedName>
</protein>
<name>A0A1B3AYI1_9CAUD</name>
<proteinExistence type="predicted"/>
<evidence type="ECO:0000313" key="1">
    <source>
        <dbReference type="EMBL" id="AOE43819.1"/>
    </source>
</evidence>
<evidence type="ECO:0008006" key="3">
    <source>
        <dbReference type="Google" id="ProtNLM"/>
    </source>
</evidence>
<dbReference type="EMBL" id="KX557272">
    <property type="protein sequence ID" value="AOE43819.1"/>
    <property type="molecule type" value="Genomic_DNA"/>
</dbReference>
<keyword evidence="2" id="KW-1185">Reference proteome</keyword>
<evidence type="ECO:0000313" key="2">
    <source>
        <dbReference type="Proteomes" id="UP000202170"/>
    </source>
</evidence>